<gene>
    <name evidence="5" type="ORF">N0F65_008826</name>
</gene>
<feature type="signal peptide" evidence="3">
    <location>
        <begin position="1"/>
        <end position="20"/>
    </location>
</feature>
<dbReference type="Pfam" id="PF00561">
    <property type="entry name" value="Abhydrolase_1"/>
    <property type="match status" value="1"/>
</dbReference>
<dbReference type="Gene3D" id="3.40.50.1820">
    <property type="entry name" value="alpha/beta hydrolase"/>
    <property type="match status" value="1"/>
</dbReference>
<evidence type="ECO:0000313" key="6">
    <source>
        <dbReference type="Proteomes" id="UP001146120"/>
    </source>
</evidence>
<feature type="chain" id="PRO_5043830959" description="AB hydrolase-1 domain-containing protein" evidence="3">
    <location>
        <begin position="21"/>
        <end position="550"/>
    </location>
</feature>
<proteinExistence type="inferred from homology"/>
<reference evidence="5" key="2">
    <citation type="journal article" date="2023" name="Microbiol Resour">
        <title>Decontamination and Annotation of the Draft Genome Sequence of the Oomycete Lagenidium giganteum ARSEF 373.</title>
        <authorList>
            <person name="Morgan W.R."/>
            <person name="Tartar A."/>
        </authorList>
    </citation>
    <scope>NUCLEOTIDE SEQUENCE</scope>
    <source>
        <strain evidence="5">ARSEF 373</strain>
    </source>
</reference>
<dbReference type="InterPro" id="IPR000073">
    <property type="entry name" value="AB_hydrolase_1"/>
</dbReference>
<organism evidence="5 6">
    <name type="scientific">Lagenidium giganteum</name>
    <dbReference type="NCBI Taxonomy" id="4803"/>
    <lineage>
        <taxon>Eukaryota</taxon>
        <taxon>Sar</taxon>
        <taxon>Stramenopiles</taxon>
        <taxon>Oomycota</taxon>
        <taxon>Peronosporomycetes</taxon>
        <taxon>Pythiales</taxon>
        <taxon>Pythiaceae</taxon>
    </lineage>
</organism>
<evidence type="ECO:0000313" key="5">
    <source>
        <dbReference type="EMBL" id="DAZ96865.1"/>
    </source>
</evidence>
<protein>
    <recommendedName>
        <fullName evidence="4">AB hydrolase-1 domain-containing protein</fullName>
    </recommendedName>
</protein>
<evidence type="ECO:0000256" key="2">
    <source>
        <dbReference type="ARBA" id="ARBA00022801"/>
    </source>
</evidence>
<keyword evidence="3" id="KW-0732">Signal</keyword>
<dbReference type="SUPFAM" id="SSF53474">
    <property type="entry name" value="alpha/beta-Hydrolases"/>
    <property type="match status" value="1"/>
</dbReference>
<evidence type="ECO:0000256" key="3">
    <source>
        <dbReference type="SAM" id="SignalP"/>
    </source>
</evidence>
<comment type="caution">
    <text evidence="5">The sequence shown here is derived from an EMBL/GenBank/DDBJ whole genome shotgun (WGS) entry which is preliminary data.</text>
</comment>
<keyword evidence="6" id="KW-1185">Reference proteome</keyword>
<dbReference type="InterPro" id="IPR029058">
    <property type="entry name" value="AB_hydrolase_fold"/>
</dbReference>
<dbReference type="InterPro" id="IPR051601">
    <property type="entry name" value="Serine_prot/Carboxylest_S33"/>
</dbReference>
<dbReference type="AlphaFoldDB" id="A0AAV2YS84"/>
<sequence length="550" mass="61620">MRLTYVAMAALVGAAQVSVAARLNGWYPCGFSEYDASNAMYGDVAFECAEVEVPLCHPGICTSDKNIAVFIKRVVARSSSKAAKALWFVQGGPGASSSQMEYDMITQYELLDGKVDVYTIDHRGTGRSNFLHCDAAQAQSGGSPKGIEISMDELPYCIQDLNFQIDNQTAAYSVTSAATDLKVIIETFQADQDVFAFGYSYGTFFLERLMQLAPKPVRGFILDGVDVATTPEDPLESANSHWNKLIIGPSRRFLEYCYDDPQCPLKFHSRETVLEEVMAFYKRLDEERDSNRCAQVLMDHLDENYPSVALRSLLSSMVADVDERELVPWILAKAKRCSTEDAHALEREVPRFGKPTARRVIDRVADDNDLLFSLIVASERWAQPSPTLREQRKFYLNGPFSVSSDGSFEMYCIYHQERDPACADISHQLPKSELFAYERDQYFGRRITLPDNVGLLLFNGGLDFATPSEMGELLYSKVDGGKARAMVHFQYGSHTYGEATASDPNPRCHDSMLADFVRHDGDADAVDTSCMAHLPPLHFYTDDDDAYYYR</sequence>
<feature type="domain" description="AB hydrolase-1" evidence="4">
    <location>
        <begin position="86"/>
        <end position="259"/>
    </location>
</feature>
<name>A0AAV2YS84_9STRA</name>
<reference evidence="5" key="1">
    <citation type="submission" date="2022-11" db="EMBL/GenBank/DDBJ databases">
        <authorList>
            <person name="Morgan W.R."/>
            <person name="Tartar A."/>
        </authorList>
    </citation>
    <scope>NUCLEOTIDE SEQUENCE</scope>
    <source>
        <strain evidence="5">ARSEF 373</strain>
    </source>
</reference>
<dbReference type="Proteomes" id="UP001146120">
    <property type="component" value="Unassembled WGS sequence"/>
</dbReference>
<dbReference type="GO" id="GO:0016787">
    <property type="term" value="F:hydrolase activity"/>
    <property type="evidence" value="ECO:0007669"/>
    <property type="project" value="UniProtKB-KW"/>
</dbReference>
<dbReference type="PANTHER" id="PTHR43248">
    <property type="entry name" value="2-SUCCINYL-6-HYDROXY-2,4-CYCLOHEXADIENE-1-CARBOXYLATE SYNTHASE"/>
    <property type="match status" value="1"/>
</dbReference>
<evidence type="ECO:0000256" key="1">
    <source>
        <dbReference type="ARBA" id="ARBA00010088"/>
    </source>
</evidence>
<comment type="similarity">
    <text evidence="1">Belongs to the peptidase S33 family.</text>
</comment>
<dbReference type="EMBL" id="DAKRPA010000153">
    <property type="protein sequence ID" value="DAZ96865.1"/>
    <property type="molecule type" value="Genomic_DNA"/>
</dbReference>
<dbReference type="PANTHER" id="PTHR43248:SF3">
    <property type="entry name" value="AB HYDROLASE-1 DOMAIN-CONTAINING PROTEIN"/>
    <property type="match status" value="1"/>
</dbReference>
<evidence type="ECO:0000259" key="4">
    <source>
        <dbReference type="Pfam" id="PF00561"/>
    </source>
</evidence>
<accession>A0AAV2YS84</accession>
<keyword evidence="2" id="KW-0378">Hydrolase</keyword>